<protein>
    <submittedName>
        <fullName evidence="3">DUF4113 domain-containing protein</fullName>
    </submittedName>
</protein>
<evidence type="ECO:0000313" key="3">
    <source>
        <dbReference type="EMBL" id="MXQ12472.1"/>
    </source>
</evidence>
<gene>
    <name evidence="3" type="ORF">GR328_13580</name>
</gene>
<dbReference type="Pfam" id="PF13438">
    <property type="entry name" value="DUF4113"/>
    <property type="match status" value="1"/>
</dbReference>
<feature type="compositionally biased region" description="Low complexity" evidence="1">
    <location>
        <begin position="40"/>
        <end position="51"/>
    </location>
</feature>
<sequence>MTDDLMSMDEAQRALFGGFDPGRGGRHMAARDAANARFGRGAVTRAAAGTAKPWETKSSRTGPRTSPREWPTCPRLPEK</sequence>
<keyword evidence="4" id="KW-1185">Reference proteome</keyword>
<evidence type="ECO:0000313" key="4">
    <source>
        <dbReference type="Proteomes" id="UP000436483"/>
    </source>
</evidence>
<evidence type="ECO:0000256" key="1">
    <source>
        <dbReference type="SAM" id="MobiDB-lite"/>
    </source>
</evidence>
<organism evidence="3 4">
    <name type="scientific">Microvirga makkahensis</name>
    <dbReference type="NCBI Taxonomy" id="1128670"/>
    <lineage>
        <taxon>Bacteria</taxon>
        <taxon>Pseudomonadati</taxon>
        <taxon>Pseudomonadota</taxon>
        <taxon>Alphaproteobacteria</taxon>
        <taxon>Hyphomicrobiales</taxon>
        <taxon>Methylobacteriaceae</taxon>
        <taxon>Microvirga</taxon>
    </lineage>
</organism>
<dbReference type="EMBL" id="WURB01000008">
    <property type="protein sequence ID" value="MXQ12472.1"/>
    <property type="molecule type" value="Genomic_DNA"/>
</dbReference>
<dbReference type="InterPro" id="IPR025188">
    <property type="entry name" value="DUF4113"/>
</dbReference>
<feature type="region of interest" description="Disordered" evidence="1">
    <location>
        <begin position="40"/>
        <end position="79"/>
    </location>
</feature>
<proteinExistence type="predicted"/>
<evidence type="ECO:0000259" key="2">
    <source>
        <dbReference type="Pfam" id="PF13438"/>
    </source>
</evidence>
<dbReference type="AlphaFoldDB" id="A0A7X3MSM1"/>
<reference evidence="3 4" key="2">
    <citation type="submission" date="2020-01" db="EMBL/GenBank/DDBJ databases">
        <title>Microvirga sp. nov., an arsenate reduction bacterium isolated from Tibet hotspring sediments.</title>
        <authorList>
            <person name="Xian W.-D."/>
            <person name="Li W.-J."/>
        </authorList>
    </citation>
    <scope>NUCLEOTIDE SEQUENCE [LARGE SCALE GENOMIC DNA]</scope>
    <source>
        <strain evidence="3 4">KCTC 23863</strain>
    </source>
</reference>
<accession>A0A7X3MSM1</accession>
<comment type="caution">
    <text evidence="3">The sequence shown here is derived from an EMBL/GenBank/DDBJ whole genome shotgun (WGS) entry which is preliminary data.</text>
</comment>
<reference evidence="3 4" key="1">
    <citation type="submission" date="2019-12" db="EMBL/GenBank/DDBJ databases">
        <authorList>
            <person name="Yuan C.-G."/>
        </authorList>
    </citation>
    <scope>NUCLEOTIDE SEQUENCE [LARGE SCALE GENOMIC DNA]</scope>
    <source>
        <strain evidence="3 4">KCTC 23863</strain>
    </source>
</reference>
<feature type="domain" description="DUF4113" evidence="2">
    <location>
        <begin position="28"/>
        <end position="64"/>
    </location>
</feature>
<dbReference type="Proteomes" id="UP000436483">
    <property type="component" value="Unassembled WGS sequence"/>
</dbReference>
<name>A0A7X3MSM1_9HYPH</name>